<dbReference type="GeneID" id="63805407"/>
<dbReference type="AlphaFoldDB" id="A0A1Y1VX30"/>
<protein>
    <submittedName>
        <fullName evidence="1">Uncharacterized protein</fullName>
    </submittedName>
</protein>
<gene>
    <name evidence="1" type="ORF">DL89DRAFT_270557</name>
</gene>
<comment type="caution">
    <text evidence="1">The sequence shown here is derived from an EMBL/GenBank/DDBJ whole genome shotgun (WGS) entry which is preliminary data.</text>
</comment>
<dbReference type="RefSeq" id="XP_040739913.1">
    <property type="nucleotide sequence ID" value="XM_040888759.1"/>
</dbReference>
<proteinExistence type="predicted"/>
<name>A0A1Y1VX30_9FUNG</name>
<evidence type="ECO:0000313" key="2">
    <source>
        <dbReference type="Proteomes" id="UP000193922"/>
    </source>
</evidence>
<reference evidence="1 2" key="1">
    <citation type="submission" date="2016-07" db="EMBL/GenBank/DDBJ databases">
        <title>Pervasive Adenine N6-methylation of Active Genes in Fungi.</title>
        <authorList>
            <consortium name="DOE Joint Genome Institute"/>
            <person name="Mondo S.J."/>
            <person name="Dannebaum R.O."/>
            <person name="Kuo R.C."/>
            <person name="Labutti K."/>
            <person name="Haridas S."/>
            <person name="Kuo A."/>
            <person name="Salamov A."/>
            <person name="Ahrendt S.R."/>
            <person name="Lipzen A."/>
            <person name="Sullivan W."/>
            <person name="Andreopoulos W.B."/>
            <person name="Clum A."/>
            <person name="Lindquist E."/>
            <person name="Daum C."/>
            <person name="Ramamoorthy G.K."/>
            <person name="Gryganskyi A."/>
            <person name="Culley D."/>
            <person name="Magnuson J.K."/>
            <person name="James T.Y."/>
            <person name="O'Malley M.A."/>
            <person name="Stajich J.E."/>
            <person name="Spatafora J.W."/>
            <person name="Visel A."/>
            <person name="Grigoriev I.V."/>
        </authorList>
    </citation>
    <scope>NUCLEOTIDE SEQUENCE [LARGE SCALE GENOMIC DNA]</scope>
    <source>
        <strain evidence="1 2">ATCC 12442</strain>
    </source>
</reference>
<sequence>MHISPATEPLEGLINVYEIETGSSDILVQAKHKKKQIPVSGTMLKYRPGGRA</sequence>
<keyword evidence="2" id="KW-1185">Reference proteome</keyword>
<evidence type="ECO:0000313" key="1">
    <source>
        <dbReference type="EMBL" id="ORX65830.1"/>
    </source>
</evidence>
<dbReference type="Proteomes" id="UP000193922">
    <property type="component" value="Unassembled WGS sequence"/>
</dbReference>
<organism evidence="1 2">
    <name type="scientific">Linderina pennispora</name>
    <dbReference type="NCBI Taxonomy" id="61395"/>
    <lineage>
        <taxon>Eukaryota</taxon>
        <taxon>Fungi</taxon>
        <taxon>Fungi incertae sedis</taxon>
        <taxon>Zoopagomycota</taxon>
        <taxon>Kickxellomycotina</taxon>
        <taxon>Kickxellomycetes</taxon>
        <taxon>Kickxellales</taxon>
        <taxon>Kickxellaceae</taxon>
        <taxon>Linderina</taxon>
    </lineage>
</organism>
<accession>A0A1Y1VX30</accession>
<dbReference type="EMBL" id="MCFD01000020">
    <property type="protein sequence ID" value="ORX65830.1"/>
    <property type="molecule type" value="Genomic_DNA"/>
</dbReference>